<name>A0A9D1RY87_9CORY</name>
<gene>
    <name evidence="2" type="ORF">H9867_05545</name>
</gene>
<dbReference type="PRINTS" id="PR00412">
    <property type="entry name" value="EPOXHYDRLASE"/>
</dbReference>
<dbReference type="Proteomes" id="UP000824189">
    <property type="component" value="Unassembled WGS sequence"/>
</dbReference>
<evidence type="ECO:0000313" key="2">
    <source>
        <dbReference type="EMBL" id="HIW95934.1"/>
    </source>
</evidence>
<comment type="caution">
    <text evidence="2">The sequence shown here is derived from an EMBL/GenBank/DDBJ whole genome shotgun (WGS) entry which is preliminary data.</text>
</comment>
<organism evidence="2 3">
    <name type="scientific">Candidatus Corynebacterium gallistercoris</name>
    <dbReference type="NCBI Taxonomy" id="2838530"/>
    <lineage>
        <taxon>Bacteria</taxon>
        <taxon>Bacillati</taxon>
        <taxon>Actinomycetota</taxon>
        <taxon>Actinomycetes</taxon>
        <taxon>Mycobacteriales</taxon>
        <taxon>Corynebacteriaceae</taxon>
        <taxon>Corynebacterium</taxon>
    </lineage>
</organism>
<dbReference type="EMBL" id="DXFZ01000067">
    <property type="protein sequence ID" value="HIW95934.1"/>
    <property type="molecule type" value="Genomic_DNA"/>
</dbReference>
<evidence type="ECO:0000259" key="1">
    <source>
        <dbReference type="Pfam" id="PF00561"/>
    </source>
</evidence>
<reference evidence="2" key="1">
    <citation type="journal article" date="2021" name="PeerJ">
        <title>Extensive microbial diversity within the chicken gut microbiome revealed by metagenomics and culture.</title>
        <authorList>
            <person name="Gilroy R."/>
            <person name="Ravi A."/>
            <person name="Getino M."/>
            <person name="Pursley I."/>
            <person name="Horton D.L."/>
            <person name="Alikhan N.F."/>
            <person name="Baker D."/>
            <person name="Gharbi K."/>
            <person name="Hall N."/>
            <person name="Watson M."/>
            <person name="Adriaenssens E.M."/>
            <person name="Foster-Nyarko E."/>
            <person name="Jarju S."/>
            <person name="Secka A."/>
            <person name="Antonio M."/>
            <person name="Oren A."/>
            <person name="Chaudhuri R.R."/>
            <person name="La Ragione R."/>
            <person name="Hildebrand F."/>
            <person name="Pallen M.J."/>
        </authorList>
    </citation>
    <scope>NUCLEOTIDE SEQUENCE</scope>
    <source>
        <strain evidence="2">4376</strain>
    </source>
</reference>
<dbReference type="InterPro" id="IPR050266">
    <property type="entry name" value="AB_hydrolase_sf"/>
</dbReference>
<evidence type="ECO:0000313" key="3">
    <source>
        <dbReference type="Proteomes" id="UP000824189"/>
    </source>
</evidence>
<keyword evidence="2" id="KW-0378">Hydrolase</keyword>
<dbReference type="PANTHER" id="PTHR43798:SF33">
    <property type="entry name" value="HYDROLASE, PUTATIVE (AFU_ORTHOLOGUE AFUA_2G14860)-RELATED"/>
    <property type="match status" value="1"/>
</dbReference>
<reference evidence="2" key="2">
    <citation type="submission" date="2021-04" db="EMBL/GenBank/DDBJ databases">
        <authorList>
            <person name="Gilroy R."/>
        </authorList>
    </citation>
    <scope>NUCLEOTIDE SEQUENCE</scope>
    <source>
        <strain evidence="2">4376</strain>
    </source>
</reference>
<dbReference type="GO" id="GO:0046464">
    <property type="term" value="P:acylglycerol catabolic process"/>
    <property type="evidence" value="ECO:0007669"/>
    <property type="project" value="TreeGrafter"/>
</dbReference>
<protein>
    <submittedName>
        <fullName evidence="2">Alpha/beta hydrolase</fullName>
    </submittedName>
</protein>
<dbReference type="InterPro" id="IPR000073">
    <property type="entry name" value="AB_hydrolase_1"/>
</dbReference>
<dbReference type="AlphaFoldDB" id="A0A9D1RY87"/>
<dbReference type="InterPro" id="IPR000639">
    <property type="entry name" value="Epox_hydrolase-like"/>
</dbReference>
<sequence>MPGCTPRPAVHPRTPSTLSKHVTYVHSRGVRLWAETQGPRNAPLVLLIHGWGGGSFDFAPLMDQLAHDDLHVAAVDLRGYGKSDKTPRGYDLTTAASDMAGVIRGLGYTEALVVGHGFGGMVGWTMAAHWPDRVTGLVTLSSAHPVALYRYVTTHPLSQWRLVRRTLAAQLPRIPERRLVQGDATLTEKIFRSTTGPGFRDTPRYHQIASARRAAMQEDKVAHLSAEYQRWAFRSRFRPEGAVFDRSFPKRISAPVLAVEGSMDPDFRPRVTDKSIRRSVSGTSTLLFGVGHYPHIEDPVAVAELIRSRVVR</sequence>
<dbReference type="InterPro" id="IPR029058">
    <property type="entry name" value="AB_hydrolase_fold"/>
</dbReference>
<feature type="domain" description="AB hydrolase-1" evidence="1">
    <location>
        <begin position="43"/>
        <end position="299"/>
    </location>
</feature>
<dbReference type="GO" id="GO:0047372">
    <property type="term" value="F:monoacylglycerol lipase activity"/>
    <property type="evidence" value="ECO:0007669"/>
    <property type="project" value="TreeGrafter"/>
</dbReference>
<dbReference type="Pfam" id="PF00561">
    <property type="entry name" value="Abhydrolase_1"/>
    <property type="match status" value="1"/>
</dbReference>
<dbReference type="SUPFAM" id="SSF53474">
    <property type="entry name" value="alpha/beta-Hydrolases"/>
    <property type="match status" value="1"/>
</dbReference>
<dbReference type="GO" id="GO:0016020">
    <property type="term" value="C:membrane"/>
    <property type="evidence" value="ECO:0007669"/>
    <property type="project" value="TreeGrafter"/>
</dbReference>
<dbReference type="Gene3D" id="3.40.50.1820">
    <property type="entry name" value="alpha/beta hydrolase"/>
    <property type="match status" value="1"/>
</dbReference>
<proteinExistence type="predicted"/>
<accession>A0A9D1RY87</accession>
<dbReference type="PANTHER" id="PTHR43798">
    <property type="entry name" value="MONOACYLGLYCEROL LIPASE"/>
    <property type="match status" value="1"/>
</dbReference>
<dbReference type="PRINTS" id="PR00111">
    <property type="entry name" value="ABHYDROLASE"/>
</dbReference>